<keyword evidence="2" id="KW-0418">Kinase</keyword>
<name>A0A9P9IKG6_9PLEO</name>
<evidence type="ECO:0000313" key="3">
    <source>
        <dbReference type="Proteomes" id="UP000700596"/>
    </source>
</evidence>
<dbReference type="InterPro" id="IPR002575">
    <property type="entry name" value="Aminoglycoside_PTrfase"/>
</dbReference>
<dbReference type="OrthoDB" id="25129at2759"/>
<reference evidence="2" key="1">
    <citation type="journal article" date="2021" name="Nat. Commun.">
        <title>Genetic determinants of endophytism in the Arabidopsis root mycobiome.</title>
        <authorList>
            <person name="Mesny F."/>
            <person name="Miyauchi S."/>
            <person name="Thiergart T."/>
            <person name="Pickel B."/>
            <person name="Atanasova L."/>
            <person name="Karlsson M."/>
            <person name="Huettel B."/>
            <person name="Barry K.W."/>
            <person name="Haridas S."/>
            <person name="Chen C."/>
            <person name="Bauer D."/>
            <person name="Andreopoulos W."/>
            <person name="Pangilinan J."/>
            <person name="LaButti K."/>
            <person name="Riley R."/>
            <person name="Lipzen A."/>
            <person name="Clum A."/>
            <person name="Drula E."/>
            <person name="Henrissat B."/>
            <person name="Kohler A."/>
            <person name="Grigoriev I.V."/>
            <person name="Martin F.M."/>
            <person name="Hacquard S."/>
        </authorList>
    </citation>
    <scope>NUCLEOTIDE SEQUENCE</scope>
    <source>
        <strain evidence="2">MPI-CAGE-CH-0243</strain>
    </source>
</reference>
<keyword evidence="3" id="KW-1185">Reference proteome</keyword>
<dbReference type="Pfam" id="PF01636">
    <property type="entry name" value="APH"/>
    <property type="match status" value="1"/>
</dbReference>
<feature type="domain" description="Aminoglycoside phosphotransferase" evidence="1">
    <location>
        <begin position="27"/>
        <end position="286"/>
    </location>
</feature>
<evidence type="ECO:0000313" key="2">
    <source>
        <dbReference type="EMBL" id="KAH7122674.1"/>
    </source>
</evidence>
<dbReference type="SUPFAM" id="SSF56112">
    <property type="entry name" value="Protein kinase-like (PK-like)"/>
    <property type="match status" value="1"/>
</dbReference>
<gene>
    <name evidence="2" type="ORF">B0J11DRAFT_345312</name>
</gene>
<comment type="caution">
    <text evidence="2">The sequence shown here is derived from an EMBL/GenBank/DDBJ whole genome shotgun (WGS) entry which is preliminary data.</text>
</comment>
<proteinExistence type="predicted"/>
<evidence type="ECO:0000259" key="1">
    <source>
        <dbReference type="Pfam" id="PF01636"/>
    </source>
</evidence>
<protein>
    <submittedName>
        <fullName evidence="2">Kinase-like domain-containing protein</fullName>
    </submittedName>
</protein>
<dbReference type="Proteomes" id="UP000700596">
    <property type="component" value="Unassembled WGS sequence"/>
</dbReference>
<dbReference type="GO" id="GO:0016301">
    <property type="term" value="F:kinase activity"/>
    <property type="evidence" value="ECO:0007669"/>
    <property type="project" value="UniProtKB-KW"/>
</dbReference>
<sequence>MSAPIDLTTEEGLRTYLEAHGTPTTDVTLLTGGTANYVYRVTLEDGKSVIYKHAAPYLHSNRDFAFDPTRMNYEDRALQTLPPLLRQQLPRSTVHAAEWYSYDHPKKLLSIEDGGDRNLKAAYEDPRIDIATIGNELGNWIAALHQSTRDTSLSLSDTQIGLGNNPIGVHIYRHSYNNLHLALEKFGYDTSLANRINEQFGSKLATDNDSVCHGDFWPGNVLVKFNDAISNQVDLTIVDWEMVRRGCNATDVGQFAAEAFLMDRFRGGRGLLVAFLNAYAVAREDGWDLIGKNWTKRMVVHWATHVAFWPTRVSHTDNDGTRKLVEIGVQILKAAVTDDWDTIRRSDLLKDVNSLWDVILERP</sequence>
<accession>A0A9P9IKG6</accession>
<keyword evidence="2" id="KW-0808">Transferase</keyword>
<dbReference type="AlphaFoldDB" id="A0A9P9IKG6"/>
<dbReference type="Gene3D" id="3.30.200.20">
    <property type="entry name" value="Phosphorylase Kinase, domain 1"/>
    <property type="match status" value="1"/>
</dbReference>
<organism evidence="2 3">
    <name type="scientific">Dendryphion nanum</name>
    <dbReference type="NCBI Taxonomy" id="256645"/>
    <lineage>
        <taxon>Eukaryota</taxon>
        <taxon>Fungi</taxon>
        <taxon>Dikarya</taxon>
        <taxon>Ascomycota</taxon>
        <taxon>Pezizomycotina</taxon>
        <taxon>Dothideomycetes</taxon>
        <taxon>Pleosporomycetidae</taxon>
        <taxon>Pleosporales</taxon>
        <taxon>Torulaceae</taxon>
        <taxon>Dendryphion</taxon>
    </lineage>
</organism>
<dbReference type="EMBL" id="JAGMWT010000009">
    <property type="protein sequence ID" value="KAH7122674.1"/>
    <property type="molecule type" value="Genomic_DNA"/>
</dbReference>
<dbReference type="InterPro" id="IPR011009">
    <property type="entry name" value="Kinase-like_dom_sf"/>
</dbReference>
<dbReference type="Gene3D" id="3.90.1200.10">
    <property type="match status" value="1"/>
</dbReference>